<name>A0AAJ5W047_9MICO</name>
<dbReference type="InterPro" id="IPR050490">
    <property type="entry name" value="Bact_solute-bd_prot1"/>
</dbReference>
<gene>
    <name evidence="2" type="ORF">P0Y48_10030</name>
</gene>
<dbReference type="Pfam" id="PF01547">
    <property type="entry name" value="SBP_bac_1"/>
    <property type="match status" value="1"/>
</dbReference>
<feature type="chain" id="PRO_5042544273" evidence="1">
    <location>
        <begin position="28"/>
        <end position="450"/>
    </location>
</feature>
<dbReference type="EMBL" id="CP119321">
    <property type="protein sequence ID" value="WEK12803.1"/>
    <property type="molecule type" value="Genomic_DNA"/>
</dbReference>
<organism evidence="2 3">
    <name type="scientific">Candidatus Microbacterium phytovorans</name>
    <dbReference type="NCBI Taxonomy" id="3121374"/>
    <lineage>
        <taxon>Bacteria</taxon>
        <taxon>Bacillati</taxon>
        <taxon>Actinomycetota</taxon>
        <taxon>Actinomycetes</taxon>
        <taxon>Micrococcales</taxon>
        <taxon>Microbacteriaceae</taxon>
        <taxon>Microbacterium</taxon>
    </lineage>
</organism>
<dbReference type="AlphaFoldDB" id="A0AAJ5W047"/>
<feature type="signal peptide" evidence="1">
    <location>
        <begin position="1"/>
        <end position="27"/>
    </location>
</feature>
<dbReference type="CDD" id="cd13585">
    <property type="entry name" value="PBP2_TMBP_like"/>
    <property type="match status" value="1"/>
</dbReference>
<protein>
    <submittedName>
        <fullName evidence="2">Sugar ABC transporter substrate-binding protein</fullName>
    </submittedName>
</protein>
<dbReference type="InterPro" id="IPR006059">
    <property type="entry name" value="SBP"/>
</dbReference>
<dbReference type="SUPFAM" id="SSF53850">
    <property type="entry name" value="Periplasmic binding protein-like II"/>
    <property type="match status" value="1"/>
</dbReference>
<accession>A0AAJ5W047</accession>
<sequence>MRKRTLVRGIATGAAALLIGAGLAACAGDTDTGDNAADPGSADAIEKALEEGGELTYWTWTPSAEAQVAAFEDAYPNVKVTVVNTGGANDNNLKLQNAIAAGSGAPDVVQVEYQSLPQFILSDSLLDLSAYGFGDLEDLYTPGPWGAVAQQGGIWGLPQDSGPMALFYNKRVFDEFGLEVPTTWDEYIEAGRKLHAADSDYYITNDAGADAGFGTSMIWQAGGRPFQADGEKVTVNLADEGTQKWATKWDTLVQEGLMSQIPGWTDEWFAGLANGTIATLPIGAWMPGVLESGAADGAGDWRVAPMPTYDGGAAVTAENGGSSEAVTKQSKNPALAAGFLKWLNSSEDSIDVFLESGGFPATVADLTSDEFLNYESDYFGGQKINEVLVDAANSVSTGWQYLPWQSYANSIYADTVGKAYLDKTSIADGLAAWQQQNVAYGNEQGFTVSE</sequence>
<keyword evidence="1" id="KW-0732">Signal</keyword>
<proteinExistence type="predicted"/>
<dbReference type="Gene3D" id="3.40.190.10">
    <property type="entry name" value="Periplasmic binding protein-like II"/>
    <property type="match status" value="3"/>
</dbReference>
<dbReference type="Proteomes" id="UP001213972">
    <property type="component" value="Chromosome"/>
</dbReference>
<evidence type="ECO:0000313" key="2">
    <source>
        <dbReference type="EMBL" id="WEK12803.1"/>
    </source>
</evidence>
<evidence type="ECO:0000256" key="1">
    <source>
        <dbReference type="SAM" id="SignalP"/>
    </source>
</evidence>
<dbReference type="PROSITE" id="PS51257">
    <property type="entry name" value="PROKAR_LIPOPROTEIN"/>
    <property type="match status" value="1"/>
</dbReference>
<evidence type="ECO:0000313" key="3">
    <source>
        <dbReference type="Proteomes" id="UP001213972"/>
    </source>
</evidence>
<reference evidence="2" key="1">
    <citation type="submission" date="2023-03" db="EMBL/GenBank/DDBJ databases">
        <title>Andean soil-derived lignocellulolytic bacterial consortium as a source of novel taxa and putative plastic-active enzymes.</title>
        <authorList>
            <person name="Diaz-Garcia L."/>
            <person name="Chuvochina M."/>
            <person name="Feuerriegel G."/>
            <person name="Bunk B."/>
            <person name="Sproer C."/>
            <person name="Streit W.R."/>
            <person name="Rodriguez L.M."/>
            <person name="Overmann J."/>
            <person name="Jimenez D.J."/>
        </authorList>
    </citation>
    <scope>NUCLEOTIDE SEQUENCE</scope>
    <source>
        <strain evidence="2">MAG 4610</strain>
    </source>
</reference>
<dbReference type="PANTHER" id="PTHR43649:SF14">
    <property type="entry name" value="BLR3389 PROTEIN"/>
    <property type="match status" value="1"/>
</dbReference>
<dbReference type="PANTHER" id="PTHR43649">
    <property type="entry name" value="ARABINOSE-BINDING PROTEIN-RELATED"/>
    <property type="match status" value="1"/>
</dbReference>